<sequence length="98" mass="11156">MKILQNNCYQKGQITCRRASVTGLLMVLRFFLKNDFDVIAISQHKYTFDGQVTHIFAMKRLMDMGLVVIPDNHCHDDVLALEAAHTTDGVVISNDQFK</sequence>
<name>A0A1I7X9E1_HETBA</name>
<dbReference type="Pfam" id="PF11977">
    <property type="entry name" value="RNase_Zc3h12a"/>
    <property type="match status" value="1"/>
</dbReference>
<keyword evidence="2" id="KW-1185">Reference proteome</keyword>
<dbReference type="Gene3D" id="3.40.50.11980">
    <property type="match status" value="1"/>
</dbReference>
<feature type="domain" description="RNase NYN" evidence="1">
    <location>
        <begin position="18"/>
        <end position="98"/>
    </location>
</feature>
<dbReference type="AlphaFoldDB" id="A0A1I7X9E1"/>
<organism evidence="2 3">
    <name type="scientific">Heterorhabditis bacteriophora</name>
    <name type="common">Entomopathogenic nematode worm</name>
    <dbReference type="NCBI Taxonomy" id="37862"/>
    <lineage>
        <taxon>Eukaryota</taxon>
        <taxon>Metazoa</taxon>
        <taxon>Ecdysozoa</taxon>
        <taxon>Nematoda</taxon>
        <taxon>Chromadorea</taxon>
        <taxon>Rhabditida</taxon>
        <taxon>Rhabditina</taxon>
        <taxon>Rhabditomorpha</taxon>
        <taxon>Strongyloidea</taxon>
        <taxon>Heterorhabditidae</taxon>
        <taxon>Heterorhabditis</taxon>
    </lineage>
</organism>
<protein>
    <submittedName>
        <fullName evidence="3">RNase_Zc3h12a domain-containing protein</fullName>
    </submittedName>
</protein>
<dbReference type="WBParaSite" id="Hba_14003">
    <property type="protein sequence ID" value="Hba_14003"/>
    <property type="gene ID" value="Hba_14003"/>
</dbReference>
<evidence type="ECO:0000313" key="3">
    <source>
        <dbReference type="WBParaSite" id="Hba_14003"/>
    </source>
</evidence>
<reference evidence="3" key="1">
    <citation type="submission" date="2016-11" db="UniProtKB">
        <authorList>
            <consortium name="WormBaseParasite"/>
        </authorList>
    </citation>
    <scope>IDENTIFICATION</scope>
</reference>
<proteinExistence type="predicted"/>
<accession>A0A1I7X9E1</accession>
<evidence type="ECO:0000259" key="1">
    <source>
        <dbReference type="Pfam" id="PF11977"/>
    </source>
</evidence>
<evidence type="ECO:0000313" key="2">
    <source>
        <dbReference type="Proteomes" id="UP000095283"/>
    </source>
</evidence>
<dbReference type="Proteomes" id="UP000095283">
    <property type="component" value="Unplaced"/>
</dbReference>
<dbReference type="InterPro" id="IPR021869">
    <property type="entry name" value="RNase_Zc3h12_NYN"/>
</dbReference>